<dbReference type="Proteomes" id="UP001187192">
    <property type="component" value="Unassembled WGS sequence"/>
</dbReference>
<dbReference type="EMBL" id="BTGU01000022">
    <property type="protein sequence ID" value="GMN46380.1"/>
    <property type="molecule type" value="Genomic_DNA"/>
</dbReference>
<proteinExistence type="predicted"/>
<evidence type="ECO:0000259" key="10">
    <source>
        <dbReference type="PROSITE" id="PS50089"/>
    </source>
</evidence>
<evidence type="ECO:0000256" key="1">
    <source>
        <dbReference type="ARBA" id="ARBA00000900"/>
    </source>
</evidence>
<evidence type="ECO:0000256" key="3">
    <source>
        <dbReference type="ARBA" id="ARBA00022679"/>
    </source>
</evidence>
<dbReference type="AlphaFoldDB" id="A0AA88A7F7"/>
<dbReference type="InterPro" id="IPR013083">
    <property type="entry name" value="Znf_RING/FYVE/PHD"/>
</dbReference>
<evidence type="ECO:0000256" key="2">
    <source>
        <dbReference type="ARBA" id="ARBA00012483"/>
    </source>
</evidence>
<evidence type="ECO:0000256" key="4">
    <source>
        <dbReference type="ARBA" id="ARBA00022723"/>
    </source>
</evidence>
<dbReference type="SMART" id="SM00184">
    <property type="entry name" value="RING"/>
    <property type="match status" value="1"/>
</dbReference>
<accession>A0AA88A7F7</accession>
<sequence>MPVVTESVELRRPRSQFAQLISETDPNPPQAQQIPSIIQSTRSKSTISSLLLSTFSNTNTNTNNNNNNINSNETVLPMNNNNNNNVKKKNNFSSATFRGLGCSAGSSQQVSVPAVIRMSADWEEGKKVRKKQKQKHKQKQKKNISKDGGGGGGGKDRNTLLDGVDFQDVWCGPGIGFSADAAASVDCVVARRNGSGSRGKIDGEKLSGHRERSCLARRTVIPEPTSFFDTEPDFLSERSASEDFGARYFRHVRHPSPEGIAEELLELGERIGYVNTGLKEDEIGRCIRKSKPSISNEWSRISSVQADRKCSICQEEYEANDDIGKLDCGHGFHIECIKHWLAHKNTCPVCKAEAVAGR</sequence>
<keyword evidence="3" id="KW-0808">Transferase</keyword>
<dbReference type="InterPro" id="IPR045191">
    <property type="entry name" value="MBR1/2-like"/>
</dbReference>
<keyword evidence="12" id="KW-1185">Reference proteome</keyword>
<name>A0AA88A7F7_FICCA</name>
<keyword evidence="6" id="KW-0833">Ubl conjugation pathway</keyword>
<feature type="region of interest" description="Disordered" evidence="9">
    <location>
        <begin position="123"/>
        <end position="158"/>
    </location>
</feature>
<feature type="domain" description="RING-type" evidence="10">
    <location>
        <begin position="310"/>
        <end position="351"/>
    </location>
</feature>
<dbReference type="PANTHER" id="PTHR22937:SF122">
    <property type="entry name" value="RING-TYPE E3 UBIQUITIN TRANSFERASE"/>
    <property type="match status" value="1"/>
</dbReference>
<dbReference type="PANTHER" id="PTHR22937">
    <property type="entry name" value="E3 UBIQUITIN-PROTEIN LIGASE RNF165"/>
    <property type="match status" value="1"/>
</dbReference>
<evidence type="ECO:0000256" key="5">
    <source>
        <dbReference type="ARBA" id="ARBA00022771"/>
    </source>
</evidence>
<evidence type="ECO:0000313" key="12">
    <source>
        <dbReference type="Proteomes" id="UP001187192"/>
    </source>
</evidence>
<comment type="catalytic activity">
    <reaction evidence="1">
        <text>S-ubiquitinyl-[E2 ubiquitin-conjugating enzyme]-L-cysteine + [acceptor protein]-L-lysine = [E2 ubiquitin-conjugating enzyme]-L-cysteine + N(6)-ubiquitinyl-[acceptor protein]-L-lysine.</text>
        <dbReference type="EC" id="2.3.2.27"/>
    </reaction>
</comment>
<dbReference type="GO" id="GO:0008270">
    <property type="term" value="F:zinc ion binding"/>
    <property type="evidence" value="ECO:0007669"/>
    <property type="project" value="UniProtKB-KW"/>
</dbReference>
<keyword evidence="7" id="KW-0862">Zinc</keyword>
<feature type="compositionally biased region" description="Basic residues" evidence="9">
    <location>
        <begin position="127"/>
        <end position="143"/>
    </location>
</feature>
<dbReference type="EC" id="2.3.2.27" evidence="2"/>
<evidence type="ECO:0000256" key="7">
    <source>
        <dbReference type="ARBA" id="ARBA00022833"/>
    </source>
</evidence>
<dbReference type="PROSITE" id="PS50089">
    <property type="entry name" value="ZF_RING_2"/>
    <property type="match status" value="1"/>
</dbReference>
<evidence type="ECO:0000256" key="8">
    <source>
        <dbReference type="PROSITE-ProRule" id="PRU00175"/>
    </source>
</evidence>
<evidence type="ECO:0000256" key="9">
    <source>
        <dbReference type="SAM" id="MobiDB-lite"/>
    </source>
</evidence>
<comment type="caution">
    <text evidence="11">The sequence shown here is derived from an EMBL/GenBank/DDBJ whole genome shotgun (WGS) entry which is preliminary data.</text>
</comment>
<protein>
    <recommendedName>
        <fullName evidence="2">RING-type E3 ubiquitin transferase</fullName>
        <ecNumber evidence="2">2.3.2.27</ecNumber>
    </recommendedName>
</protein>
<keyword evidence="4" id="KW-0479">Metal-binding</keyword>
<dbReference type="Gene3D" id="3.30.40.10">
    <property type="entry name" value="Zinc/RING finger domain, C3HC4 (zinc finger)"/>
    <property type="match status" value="1"/>
</dbReference>
<reference evidence="11" key="1">
    <citation type="submission" date="2023-07" db="EMBL/GenBank/DDBJ databases">
        <title>draft genome sequence of fig (Ficus carica).</title>
        <authorList>
            <person name="Takahashi T."/>
            <person name="Nishimura K."/>
        </authorList>
    </citation>
    <scope>NUCLEOTIDE SEQUENCE</scope>
</reference>
<evidence type="ECO:0000313" key="11">
    <source>
        <dbReference type="EMBL" id="GMN46380.1"/>
    </source>
</evidence>
<keyword evidence="5 8" id="KW-0863">Zinc-finger</keyword>
<organism evidence="11 12">
    <name type="scientific">Ficus carica</name>
    <name type="common">Common fig</name>
    <dbReference type="NCBI Taxonomy" id="3494"/>
    <lineage>
        <taxon>Eukaryota</taxon>
        <taxon>Viridiplantae</taxon>
        <taxon>Streptophyta</taxon>
        <taxon>Embryophyta</taxon>
        <taxon>Tracheophyta</taxon>
        <taxon>Spermatophyta</taxon>
        <taxon>Magnoliopsida</taxon>
        <taxon>eudicotyledons</taxon>
        <taxon>Gunneridae</taxon>
        <taxon>Pentapetalae</taxon>
        <taxon>rosids</taxon>
        <taxon>fabids</taxon>
        <taxon>Rosales</taxon>
        <taxon>Moraceae</taxon>
        <taxon>Ficeae</taxon>
        <taxon>Ficus</taxon>
    </lineage>
</organism>
<dbReference type="Pfam" id="PF13639">
    <property type="entry name" value="zf-RING_2"/>
    <property type="match status" value="1"/>
</dbReference>
<evidence type="ECO:0000256" key="6">
    <source>
        <dbReference type="ARBA" id="ARBA00022786"/>
    </source>
</evidence>
<dbReference type="GO" id="GO:0061630">
    <property type="term" value="F:ubiquitin protein ligase activity"/>
    <property type="evidence" value="ECO:0007669"/>
    <property type="project" value="UniProtKB-EC"/>
</dbReference>
<dbReference type="InterPro" id="IPR001841">
    <property type="entry name" value="Znf_RING"/>
</dbReference>
<dbReference type="SUPFAM" id="SSF57850">
    <property type="entry name" value="RING/U-box"/>
    <property type="match status" value="1"/>
</dbReference>
<gene>
    <name evidence="11" type="ORF">TIFTF001_015566</name>
</gene>